<evidence type="ECO:0000313" key="3">
    <source>
        <dbReference type="Proteomes" id="UP000807353"/>
    </source>
</evidence>
<gene>
    <name evidence="2" type="ORF">BDZ94DRAFT_617638</name>
</gene>
<sequence length="420" mass="47577">SASAAGTIILQGFEPSIITRGCSGYLRQEFREHELLDDITRLKYEGLLPKNIEGNLRNSLIRQYQNWKGTAYVPDRVDIALKWSANDPMDILPVVNDSPWQVLSKDTNKTQQNPKATSTFIPATGSISVSNKRKFDENNDQVSPRKKKPVQTTQAPLGLTWDGDNYSCSYDSLFSILYDIWQGNPEKWTESFQNINNIYLGVLAEGFLEVQTGKSLENVRDNVRQLLHNSHPDMFPLGHEGASVGQLAFKLLRPEDINATSQIICSECNHEGIEVDETCAYAIHAVDSTPTSTKEWITSFKYPVAHTCPECLSPMVKQMQYNSVPKILVLEYPHTDIETSHKIKFTANGKSTMLYLRGIVYHGDNHFTSRIISSKGKMWYYDGMLSEQISIENKSLRDTNNNDLIYYQSKDLVLAIYAQK</sequence>
<dbReference type="AlphaFoldDB" id="A0A9P6CC14"/>
<feature type="region of interest" description="Disordered" evidence="1">
    <location>
        <begin position="132"/>
        <end position="153"/>
    </location>
</feature>
<proteinExistence type="predicted"/>
<protein>
    <recommendedName>
        <fullName evidence="4">USP domain-containing protein</fullName>
    </recommendedName>
</protein>
<dbReference type="Proteomes" id="UP000807353">
    <property type="component" value="Unassembled WGS sequence"/>
</dbReference>
<evidence type="ECO:0000313" key="2">
    <source>
        <dbReference type="EMBL" id="KAF9455634.1"/>
    </source>
</evidence>
<keyword evidence="3" id="KW-1185">Reference proteome</keyword>
<reference evidence="2" key="1">
    <citation type="submission" date="2020-11" db="EMBL/GenBank/DDBJ databases">
        <authorList>
            <consortium name="DOE Joint Genome Institute"/>
            <person name="Ahrendt S."/>
            <person name="Riley R."/>
            <person name="Andreopoulos W."/>
            <person name="Labutti K."/>
            <person name="Pangilinan J."/>
            <person name="Ruiz-Duenas F.J."/>
            <person name="Barrasa J.M."/>
            <person name="Sanchez-Garcia M."/>
            <person name="Camarero S."/>
            <person name="Miyauchi S."/>
            <person name="Serrano A."/>
            <person name="Linde D."/>
            <person name="Babiker R."/>
            <person name="Drula E."/>
            <person name="Ayuso-Fernandez I."/>
            <person name="Pacheco R."/>
            <person name="Padilla G."/>
            <person name="Ferreira P."/>
            <person name="Barriuso J."/>
            <person name="Kellner H."/>
            <person name="Castanera R."/>
            <person name="Alfaro M."/>
            <person name="Ramirez L."/>
            <person name="Pisabarro A.G."/>
            <person name="Kuo A."/>
            <person name="Tritt A."/>
            <person name="Lipzen A."/>
            <person name="He G."/>
            <person name="Yan M."/>
            <person name="Ng V."/>
            <person name="Cullen D."/>
            <person name="Martin F."/>
            <person name="Rosso M.-N."/>
            <person name="Henrissat B."/>
            <person name="Hibbett D."/>
            <person name="Martinez A.T."/>
            <person name="Grigoriev I.V."/>
        </authorList>
    </citation>
    <scope>NUCLEOTIDE SEQUENCE</scope>
    <source>
        <strain evidence="2">CBS 247.69</strain>
    </source>
</reference>
<evidence type="ECO:0008006" key="4">
    <source>
        <dbReference type="Google" id="ProtNLM"/>
    </source>
</evidence>
<name>A0A9P6CC14_9AGAR</name>
<dbReference type="EMBL" id="MU150577">
    <property type="protein sequence ID" value="KAF9455634.1"/>
    <property type="molecule type" value="Genomic_DNA"/>
</dbReference>
<evidence type="ECO:0000256" key="1">
    <source>
        <dbReference type="SAM" id="MobiDB-lite"/>
    </source>
</evidence>
<dbReference type="OrthoDB" id="2629491at2759"/>
<accession>A0A9P6CC14</accession>
<comment type="caution">
    <text evidence="2">The sequence shown here is derived from an EMBL/GenBank/DDBJ whole genome shotgun (WGS) entry which is preliminary data.</text>
</comment>
<feature type="non-terminal residue" evidence="2">
    <location>
        <position position="1"/>
    </location>
</feature>
<organism evidence="2 3">
    <name type="scientific">Collybia nuda</name>
    <dbReference type="NCBI Taxonomy" id="64659"/>
    <lineage>
        <taxon>Eukaryota</taxon>
        <taxon>Fungi</taxon>
        <taxon>Dikarya</taxon>
        <taxon>Basidiomycota</taxon>
        <taxon>Agaricomycotina</taxon>
        <taxon>Agaricomycetes</taxon>
        <taxon>Agaricomycetidae</taxon>
        <taxon>Agaricales</taxon>
        <taxon>Tricholomatineae</taxon>
        <taxon>Clitocybaceae</taxon>
        <taxon>Collybia</taxon>
    </lineage>
</organism>